<feature type="region of interest" description="Disordered" evidence="1">
    <location>
        <begin position="358"/>
        <end position="388"/>
    </location>
</feature>
<protein>
    <submittedName>
        <fullName evidence="4">Peptidase family M23</fullName>
    </submittedName>
</protein>
<sequence length="388" mass="41002">MALDLLTAATVLAVLAAVHWYLYRRLVRDVSATGGRWRRVGTVVVLLLAAGTALLLTVGPLEPPVPVRRLAAGWAAWWLPLLLYLILALLLGEVVRPLLRRALARRATDPPHRPADVDDRPDASRRLFVARTVAVGASVVAVGGAVAGRSAPVSGQDPAAGGVELALPFTGLWLARNSPARRVPSHGTDLLGGRYAIDFVAVDAAHRTSGRHDWRSLLTSEPPERFLAFGRPILAPAAGTVVAAHDGEPDHEARRSQPALVPYTLGQSARLRRGVAAVAGNHVVIALPGGGFVGLAHFRSGSLRVPVGARVVEGQHLADCGNSGNSTQPHVHIQAMDSADLTVARGVPMLFRRFREWPAGPGPGRVRERTVPGEEAVVEPLPSPPVGG</sequence>
<evidence type="ECO:0000313" key="4">
    <source>
        <dbReference type="EMBL" id="SCG54813.1"/>
    </source>
</evidence>
<dbReference type="Proteomes" id="UP000198210">
    <property type="component" value="Chromosome I"/>
</dbReference>
<organism evidence="4 5">
    <name type="scientific">Micromonospora siamensis</name>
    <dbReference type="NCBI Taxonomy" id="299152"/>
    <lineage>
        <taxon>Bacteria</taxon>
        <taxon>Bacillati</taxon>
        <taxon>Actinomycetota</taxon>
        <taxon>Actinomycetes</taxon>
        <taxon>Micromonosporales</taxon>
        <taxon>Micromonosporaceae</taxon>
        <taxon>Micromonospora</taxon>
    </lineage>
</organism>
<dbReference type="Pfam" id="PF01551">
    <property type="entry name" value="Peptidase_M23"/>
    <property type="match status" value="1"/>
</dbReference>
<dbReference type="RefSeq" id="WP_088971149.1">
    <property type="nucleotide sequence ID" value="NZ_JBHLYF010000028.1"/>
</dbReference>
<dbReference type="SUPFAM" id="SSF51261">
    <property type="entry name" value="Duplicated hybrid motif"/>
    <property type="match status" value="1"/>
</dbReference>
<keyword evidence="2" id="KW-0472">Membrane</keyword>
<evidence type="ECO:0000313" key="5">
    <source>
        <dbReference type="Proteomes" id="UP000198210"/>
    </source>
</evidence>
<dbReference type="InterPro" id="IPR016047">
    <property type="entry name" value="M23ase_b-sheet_dom"/>
</dbReference>
<name>A0A1C5I9K7_9ACTN</name>
<dbReference type="CDD" id="cd12797">
    <property type="entry name" value="M23_peptidase"/>
    <property type="match status" value="1"/>
</dbReference>
<feature type="transmembrane region" description="Helical" evidence="2">
    <location>
        <begin position="128"/>
        <end position="147"/>
    </location>
</feature>
<dbReference type="AlphaFoldDB" id="A0A1C5I9K7"/>
<gene>
    <name evidence="4" type="ORF">GA0074704_3086</name>
</gene>
<feature type="domain" description="M23ase beta-sheet core" evidence="3">
    <location>
        <begin position="278"/>
        <end position="336"/>
    </location>
</feature>
<reference evidence="4 5" key="1">
    <citation type="submission" date="2016-06" db="EMBL/GenBank/DDBJ databases">
        <authorList>
            <person name="Kjaerup R.B."/>
            <person name="Dalgaard T.S."/>
            <person name="Juul-Madsen H.R."/>
        </authorList>
    </citation>
    <scope>NUCLEOTIDE SEQUENCE [LARGE SCALE GENOMIC DNA]</scope>
    <source>
        <strain evidence="4 5">DSM 45097</strain>
    </source>
</reference>
<evidence type="ECO:0000259" key="3">
    <source>
        <dbReference type="Pfam" id="PF01551"/>
    </source>
</evidence>
<keyword evidence="5" id="KW-1185">Reference proteome</keyword>
<dbReference type="Gene3D" id="2.70.70.10">
    <property type="entry name" value="Glucose Permease (Domain IIA)"/>
    <property type="match status" value="1"/>
</dbReference>
<accession>A0A1C5I9K7</accession>
<evidence type="ECO:0000256" key="2">
    <source>
        <dbReference type="SAM" id="Phobius"/>
    </source>
</evidence>
<feature type="transmembrane region" description="Helical" evidence="2">
    <location>
        <begin position="43"/>
        <end position="61"/>
    </location>
</feature>
<proteinExistence type="predicted"/>
<dbReference type="EMBL" id="LT607751">
    <property type="protein sequence ID" value="SCG54813.1"/>
    <property type="molecule type" value="Genomic_DNA"/>
</dbReference>
<evidence type="ECO:0000256" key="1">
    <source>
        <dbReference type="SAM" id="MobiDB-lite"/>
    </source>
</evidence>
<feature type="transmembrane region" description="Helical" evidence="2">
    <location>
        <begin position="81"/>
        <end position="99"/>
    </location>
</feature>
<keyword evidence="2" id="KW-1133">Transmembrane helix</keyword>
<keyword evidence="2" id="KW-0812">Transmembrane</keyword>
<dbReference type="InterPro" id="IPR011055">
    <property type="entry name" value="Dup_hybrid_motif"/>
</dbReference>
<feature type="transmembrane region" description="Helical" evidence="2">
    <location>
        <begin position="6"/>
        <end position="23"/>
    </location>
</feature>